<dbReference type="InterPro" id="IPR058647">
    <property type="entry name" value="BSH_CzcB-like"/>
</dbReference>
<dbReference type="GO" id="GO:0015679">
    <property type="term" value="P:plasma membrane copper ion transport"/>
    <property type="evidence" value="ECO:0007669"/>
    <property type="project" value="TreeGrafter"/>
</dbReference>
<dbReference type="RefSeq" id="WP_146518287.1">
    <property type="nucleotide sequence ID" value="NZ_CP151726.1"/>
</dbReference>
<gene>
    <name evidence="5" type="ORF">Pla52n_07840</name>
</gene>
<keyword evidence="6" id="KW-1185">Reference proteome</keyword>
<evidence type="ECO:0000259" key="4">
    <source>
        <dbReference type="Pfam" id="PF25973"/>
    </source>
</evidence>
<keyword evidence="1" id="KW-0813">Transport</keyword>
<evidence type="ECO:0000256" key="2">
    <source>
        <dbReference type="SAM" id="Coils"/>
    </source>
</evidence>
<dbReference type="PANTHER" id="PTHR30097">
    <property type="entry name" value="CATION EFFLUX SYSTEM PROTEIN CUSB"/>
    <property type="match status" value="1"/>
</dbReference>
<dbReference type="PANTHER" id="PTHR30097:SF4">
    <property type="entry name" value="SLR6042 PROTEIN"/>
    <property type="match status" value="1"/>
</dbReference>
<feature type="domain" description="CzcB-like barrel-sandwich hybrid" evidence="4">
    <location>
        <begin position="107"/>
        <end position="273"/>
    </location>
</feature>
<dbReference type="Proteomes" id="UP000320176">
    <property type="component" value="Unassembled WGS sequence"/>
</dbReference>
<evidence type="ECO:0000256" key="1">
    <source>
        <dbReference type="ARBA" id="ARBA00022448"/>
    </source>
</evidence>
<feature type="compositionally biased region" description="Low complexity" evidence="3">
    <location>
        <begin position="71"/>
        <end position="81"/>
    </location>
</feature>
<organism evidence="5 6">
    <name type="scientific">Stieleria varia</name>
    <dbReference type="NCBI Taxonomy" id="2528005"/>
    <lineage>
        <taxon>Bacteria</taxon>
        <taxon>Pseudomonadati</taxon>
        <taxon>Planctomycetota</taxon>
        <taxon>Planctomycetia</taxon>
        <taxon>Pirellulales</taxon>
        <taxon>Pirellulaceae</taxon>
        <taxon>Stieleria</taxon>
    </lineage>
</organism>
<dbReference type="SUPFAM" id="SSF111369">
    <property type="entry name" value="HlyD-like secretion proteins"/>
    <property type="match status" value="1"/>
</dbReference>
<reference evidence="5 6" key="1">
    <citation type="submission" date="2019-02" db="EMBL/GenBank/DDBJ databases">
        <title>Deep-cultivation of Planctomycetes and their phenomic and genomic characterization uncovers novel biology.</title>
        <authorList>
            <person name="Wiegand S."/>
            <person name="Jogler M."/>
            <person name="Boedeker C."/>
            <person name="Pinto D."/>
            <person name="Vollmers J."/>
            <person name="Rivas-Marin E."/>
            <person name="Kohn T."/>
            <person name="Peeters S.H."/>
            <person name="Heuer A."/>
            <person name="Rast P."/>
            <person name="Oberbeckmann S."/>
            <person name="Bunk B."/>
            <person name="Jeske O."/>
            <person name="Meyerdierks A."/>
            <person name="Storesund J.E."/>
            <person name="Kallscheuer N."/>
            <person name="Luecker S."/>
            <person name="Lage O.M."/>
            <person name="Pohl T."/>
            <person name="Merkel B.J."/>
            <person name="Hornburger P."/>
            <person name="Mueller R.-W."/>
            <person name="Bruemmer F."/>
            <person name="Labrenz M."/>
            <person name="Spormann A.M."/>
            <person name="Op Den Camp H."/>
            <person name="Overmann J."/>
            <person name="Amann R."/>
            <person name="Jetten M.S.M."/>
            <person name="Mascher T."/>
            <person name="Medema M.H."/>
            <person name="Devos D.P."/>
            <person name="Kaster A.-K."/>
            <person name="Ovreas L."/>
            <person name="Rohde M."/>
            <person name="Galperin M.Y."/>
            <person name="Jogler C."/>
        </authorList>
    </citation>
    <scope>NUCLEOTIDE SEQUENCE [LARGE SCALE GENOMIC DNA]</scope>
    <source>
        <strain evidence="5 6">Pla52n</strain>
    </source>
</reference>
<name>A0A5C6B986_9BACT</name>
<comment type="caution">
    <text evidence="5">The sequence shown here is derived from an EMBL/GenBank/DDBJ whole genome shotgun (WGS) entry which is preliminary data.</text>
</comment>
<dbReference type="Pfam" id="PF25973">
    <property type="entry name" value="BSH_CzcB"/>
    <property type="match status" value="1"/>
</dbReference>
<accession>A0A5C6B986</accession>
<dbReference type="Gene3D" id="2.40.30.170">
    <property type="match status" value="1"/>
</dbReference>
<dbReference type="EMBL" id="SJPN01000001">
    <property type="protein sequence ID" value="TWU08202.1"/>
    <property type="molecule type" value="Genomic_DNA"/>
</dbReference>
<evidence type="ECO:0000313" key="5">
    <source>
        <dbReference type="EMBL" id="TWU08202.1"/>
    </source>
</evidence>
<proteinExistence type="predicted"/>
<dbReference type="OrthoDB" id="259511at2"/>
<dbReference type="Gene3D" id="2.40.50.100">
    <property type="match status" value="1"/>
</dbReference>
<dbReference type="AlphaFoldDB" id="A0A5C6B986"/>
<feature type="region of interest" description="Disordered" evidence="3">
    <location>
        <begin position="42"/>
        <end position="86"/>
    </location>
</feature>
<feature type="coiled-coil region" evidence="2">
    <location>
        <begin position="199"/>
        <end position="226"/>
    </location>
</feature>
<dbReference type="InterPro" id="IPR051909">
    <property type="entry name" value="MFP_Cation_Efflux"/>
</dbReference>
<keyword evidence="2" id="KW-0175">Coiled coil</keyword>
<evidence type="ECO:0000256" key="3">
    <source>
        <dbReference type="SAM" id="MobiDB-lite"/>
    </source>
</evidence>
<dbReference type="GO" id="GO:0060003">
    <property type="term" value="P:copper ion export"/>
    <property type="evidence" value="ECO:0007669"/>
    <property type="project" value="TreeGrafter"/>
</dbReference>
<sequence>MSQNSSFRRVLGQALLSLVAIGVVSLTDTTVTSAQQALGTPLSTQQPAAAVQPASESEDRVEVLPTPEPDPAATKTATETAADTETDVVPESALVIPNAQLSLIQNAFIATPLPGVVSEVNVREGDRVKKDDVLLVLDSEQAMSELTAARAALRAARLRSENDVDRRYAQRTLAVRKTELLQSHEANEIYSGAVSDNEVQQLTLEVDQATLAIEQADHELEVAMADAIEKEAAVKIAETKVKQHTLRTTVGGLITQVDTEPGEWAEPGKPVVRIISLDPIRAECFIDGREQGTNLVGRSVRFTVPAGMRSSSDELVLTGKVVYVSPEIHPVTGQTRLWATLDNPGEKASVGMLGSLSIGQN</sequence>
<protein>
    <submittedName>
        <fullName evidence="5">Multidrug resistance protein MdtN</fullName>
    </submittedName>
</protein>
<evidence type="ECO:0000313" key="6">
    <source>
        <dbReference type="Proteomes" id="UP000320176"/>
    </source>
</evidence>
<dbReference type="GO" id="GO:0030313">
    <property type="term" value="C:cell envelope"/>
    <property type="evidence" value="ECO:0007669"/>
    <property type="project" value="TreeGrafter"/>
</dbReference>